<comment type="catalytic activity">
    <reaction evidence="12">
        <text>3-methyl-2-oxobutanoate + acetyl-CoA + H2O = (2S)-2-isopropylmalate + CoA + H(+)</text>
        <dbReference type="Rhea" id="RHEA:21524"/>
        <dbReference type="ChEBI" id="CHEBI:1178"/>
        <dbReference type="ChEBI" id="CHEBI:11851"/>
        <dbReference type="ChEBI" id="CHEBI:15377"/>
        <dbReference type="ChEBI" id="CHEBI:15378"/>
        <dbReference type="ChEBI" id="CHEBI:57287"/>
        <dbReference type="ChEBI" id="CHEBI:57288"/>
        <dbReference type="EC" id="2.3.3.13"/>
    </reaction>
</comment>
<feature type="region of interest" description="Disordered" evidence="13">
    <location>
        <begin position="544"/>
        <end position="563"/>
    </location>
</feature>
<dbReference type="Pfam" id="PF00682">
    <property type="entry name" value="HMGL-like"/>
    <property type="match status" value="1"/>
</dbReference>
<evidence type="ECO:0000256" key="4">
    <source>
        <dbReference type="ARBA" id="ARBA00018198"/>
    </source>
</evidence>
<keyword evidence="9 12" id="KW-0479">Metal-binding</keyword>
<feature type="binding site" evidence="12">
    <location>
        <position position="25"/>
    </location>
    <ligand>
        <name>Mn(2+)</name>
        <dbReference type="ChEBI" id="CHEBI:29035"/>
    </ligand>
</feature>
<dbReference type="CDD" id="cd07940">
    <property type="entry name" value="DRE_TIM_IPMS"/>
    <property type="match status" value="1"/>
</dbReference>
<dbReference type="GO" id="GO:0005737">
    <property type="term" value="C:cytoplasm"/>
    <property type="evidence" value="ECO:0007669"/>
    <property type="project" value="UniProtKB-UniRule"/>
</dbReference>
<evidence type="ECO:0000256" key="11">
    <source>
        <dbReference type="ARBA" id="ARBA00023304"/>
    </source>
</evidence>
<dbReference type="AlphaFoldDB" id="A0A2L0EUU1"/>
<dbReference type="EC" id="2.3.3.13" evidence="3 12"/>
<dbReference type="GO" id="GO:0030145">
    <property type="term" value="F:manganese ion binding"/>
    <property type="evidence" value="ECO:0007669"/>
    <property type="project" value="UniProtKB-UniRule"/>
</dbReference>
<dbReference type="InterPro" id="IPR005671">
    <property type="entry name" value="LeuA_bact_synth"/>
</dbReference>
<keyword evidence="10 12" id="KW-0464">Manganese</keyword>
<evidence type="ECO:0000256" key="8">
    <source>
        <dbReference type="ARBA" id="ARBA00022679"/>
    </source>
</evidence>
<feature type="binding site" evidence="12">
    <location>
        <position position="224"/>
    </location>
    <ligand>
        <name>Mn(2+)</name>
        <dbReference type="ChEBI" id="CHEBI:29035"/>
    </ligand>
</feature>
<dbReference type="InterPro" id="IPR000891">
    <property type="entry name" value="PYR_CT"/>
</dbReference>
<dbReference type="Gene3D" id="3.30.160.270">
    <property type="match status" value="1"/>
</dbReference>
<keyword evidence="6 12" id="KW-0963">Cytoplasm</keyword>
<evidence type="ECO:0000256" key="9">
    <source>
        <dbReference type="ARBA" id="ARBA00022723"/>
    </source>
</evidence>
<evidence type="ECO:0000313" key="16">
    <source>
        <dbReference type="Proteomes" id="UP000238348"/>
    </source>
</evidence>
<dbReference type="Gene3D" id="1.10.238.260">
    <property type="match status" value="1"/>
</dbReference>
<gene>
    <name evidence="12 15" type="primary">leuA</name>
    <name evidence="15" type="ORF">SOCE26_045100</name>
</gene>
<keyword evidence="15" id="KW-0012">Acyltransferase</keyword>
<dbReference type="InterPro" id="IPR036230">
    <property type="entry name" value="LeuA_allosteric_dom_sf"/>
</dbReference>
<dbReference type="EMBL" id="CP012673">
    <property type="protein sequence ID" value="AUX43070.1"/>
    <property type="molecule type" value="Genomic_DNA"/>
</dbReference>
<evidence type="ECO:0000256" key="13">
    <source>
        <dbReference type="SAM" id="MobiDB-lite"/>
    </source>
</evidence>
<name>A0A2L0EUU1_SORCE</name>
<dbReference type="GO" id="GO:0003985">
    <property type="term" value="F:acetyl-CoA C-acetyltransferase activity"/>
    <property type="evidence" value="ECO:0007669"/>
    <property type="project" value="UniProtKB-UniRule"/>
</dbReference>
<dbReference type="InterPro" id="IPR054691">
    <property type="entry name" value="LeuA/HCS_post-cat"/>
</dbReference>
<dbReference type="GO" id="GO:0003852">
    <property type="term" value="F:2-isopropylmalate synthase activity"/>
    <property type="evidence" value="ECO:0007669"/>
    <property type="project" value="UniProtKB-UniRule"/>
</dbReference>
<dbReference type="NCBIfam" id="TIGR00973">
    <property type="entry name" value="leuA_bact"/>
    <property type="match status" value="1"/>
</dbReference>
<dbReference type="SMART" id="SM00917">
    <property type="entry name" value="LeuA_dimer"/>
    <property type="match status" value="1"/>
</dbReference>
<reference evidence="15 16" key="1">
    <citation type="submission" date="2015-09" db="EMBL/GenBank/DDBJ databases">
        <title>Sorangium comparison.</title>
        <authorList>
            <person name="Zaburannyi N."/>
            <person name="Bunk B."/>
            <person name="Overmann J."/>
            <person name="Mueller R."/>
        </authorList>
    </citation>
    <scope>NUCLEOTIDE SEQUENCE [LARGE SCALE GENOMIC DNA]</scope>
    <source>
        <strain evidence="15 16">So ce26</strain>
    </source>
</reference>
<keyword evidence="7 12" id="KW-0028">Amino-acid biosynthesis</keyword>
<feature type="region of interest" description="Regulatory domain" evidence="12">
    <location>
        <begin position="413"/>
        <end position="563"/>
    </location>
</feature>
<dbReference type="RefSeq" id="WP_199789721.1">
    <property type="nucleotide sequence ID" value="NZ_CP012673.1"/>
</dbReference>
<protein>
    <recommendedName>
        <fullName evidence="4 12">2-isopropylmalate synthase</fullName>
        <ecNumber evidence="3 12">2.3.3.13</ecNumber>
    </recommendedName>
    <alternativeName>
        <fullName evidence="12">Alpha-IPM synthase</fullName>
    </alternativeName>
    <alternativeName>
        <fullName evidence="12">Alpha-isopropylmalate synthase</fullName>
    </alternativeName>
</protein>
<dbReference type="GO" id="GO:0009098">
    <property type="term" value="P:L-leucine biosynthetic process"/>
    <property type="evidence" value="ECO:0007669"/>
    <property type="project" value="UniProtKB-UniRule"/>
</dbReference>
<comment type="function">
    <text evidence="12">Catalyzes the condensation of the acetyl group of acetyl-CoA with 3-methyl-2-oxobutanoate (2-ketoisovalerate) to form 3-carboxy-3-hydroxy-4-methylpentanoate (2-isopropylmalate).</text>
</comment>
<evidence type="ECO:0000256" key="2">
    <source>
        <dbReference type="ARBA" id="ARBA00009396"/>
    </source>
</evidence>
<dbReference type="FunFam" id="1.10.238.260:FF:000001">
    <property type="entry name" value="2-isopropylmalate synthase"/>
    <property type="match status" value="1"/>
</dbReference>
<dbReference type="SUPFAM" id="SSF51569">
    <property type="entry name" value="Aldolase"/>
    <property type="match status" value="1"/>
</dbReference>
<keyword evidence="11 12" id="KW-0100">Branched-chain amino acid biosynthesis</keyword>
<evidence type="ECO:0000313" key="15">
    <source>
        <dbReference type="EMBL" id="AUX43070.1"/>
    </source>
</evidence>
<organism evidence="15 16">
    <name type="scientific">Sorangium cellulosum</name>
    <name type="common">Polyangium cellulosum</name>
    <dbReference type="NCBI Taxonomy" id="56"/>
    <lineage>
        <taxon>Bacteria</taxon>
        <taxon>Pseudomonadati</taxon>
        <taxon>Myxococcota</taxon>
        <taxon>Polyangia</taxon>
        <taxon>Polyangiales</taxon>
        <taxon>Polyangiaceae</taxon>
        <taxon>Sorangium</taxon>
    </lineage>
</organism>
<proteinExistence type="inferred from homology"/>
<dbReference type="PROSITE" id="PS00815">
    <property type="entry name" value="AIPM_HOMOCIT_SYNTH_1"/>
    <property type="match status" value="1"/>
</dbReference>
<dbReference type="Proteomes" id="UP000238348">
    <property type="component" value="Chromosome"/>
</dbReference>
<dbReference type="FunFam" id="3.30.160.270:FF:000001">
    <property type="entry name" value="2-isopropylmalate synthase"/>
    <property type="match status" value="1"/>
</dbReference>
<evidence type="ECO:0000256" key="10">
    <source>
        <dbReference type="ARBA" id="ARBA00023211"/>
    </source>
</evidence>
<dbReference type="Pfam" id="PF08502">
    <property type="entry name" value="LeuA_dimer"/>
    <property type="match status" value="1"/>
</dbReference>
<evidence type="ECO:0000256" key="5">
    <source>
        <dbReference type="ARBA" id="ARBA00022430"/>
    </source>
</evidence>
<dbReference type="SUPFAM" id="SSF110921">
    <property type="entry name" value="2-isopropylmalate synthase LeuA, allosteric (dimerisation) domain"/>
    <property type="match status" value="1"/>
</dbReference>
<evidence type="ECO:0000256" key="1">
    <source>
        <dbReference type="ARBA" id="ARBA00004689"/>
    </source>
</evidence>
<feature type="domain" description="Pyruvate carboxyltransferase" evidence="14">
    <location>
        <begin position="16"/>
        <end position="289"/>
    </location>
</feature>
<dbReference type="PROSITE" id="PS00816">
    <property type="entry name" value="AIPM_HOMOCIT_SYNTH_2"/>
    <property type="match status" value="1"/>
</dbReference>
<sequence>MSETNSNQAMPPSDYVRIFDTTLRDGEQSPGATMTSSEKLEIALSLSKLGVDVIETGFPAASPDDLLAVQTIAERVGAAAVPGRPSSSPPIICALARATKVDIDKAWEGVSRAAHPRIHTFLATSDIHLKHKLRMTRPEVLDRVRAMVAYARDLCADVEFSPEDAGRSEPEFLYQVLEAAIAAGATTLNIPDTVGYTIPSEFGALIAGIRKNVPGIERAIISVHCHNDLGLATANALEGIRAGARQAEVTINGIGERAGNTALEEVVMALATRRAVFGLRTGIDTTQIATVSRLVSAATGFNVQPNKAIVGANAFAHESGIHQDGMLKHQETYEIMRPEMVGVTQTRLVLGKHSGRHALRNRLEELGYQLDEAQLAAAFASFKALADKKKHVTDPDIEAIVSTTRQQVAELYTLDALQVACGTTGMPTATVRLRGPDGALHVRAAIGTGPVDAAYRAIDEIVRVPSSLLEFSVHAVTEGIDALGEVSVRVRADGSSTKRHPQHDAARRVFHGHGADTDILVASAKAYLAALNRLLATYGVEGRDEAASESNQSGQGAPREVGP</sequence>
<dbReference type="UniPathway" id="UPA00048">
    <property type="reaction ID" value="UER00070"/>
</dbReference>
<dbReference type="FunFam" id="3.20.20.70:FF:000010">
    <property type="entry name" value="2-isopropylmalate synthase"/>
    <property type="match status" value="1"/>
</dbReference>
<dbReference type="InterPro" id="IPR002034">
    <property type="entry name" value="AIPM/Hcit_synth_CS"/>
</dbReference>
<evidence type="ECO:0000256" key="12">
    <source>
        <dbReference type="HAMAP-Rule" id="MF_01025"/>
    </source>
</evidence>
<dbReference type="HAMAP" id="MF_01025">
    <property type="entry name" value="LeuA_type1"/>
    <property type="match status" value="1"/>
</dbReference>
<dbReference type="InterPro" id="IPR050073">
    <property type="entry name" value="2-IPM_HCS-like"/>
</dbReference>
<dbReference type="PANTHER" id="PTHR10277">
    <property type="entry name" value="HOMOCITRATE SYNTHASE-RELATED"/>
    <property type="match status" value="1"/>
</dbReference>
<feature type="binding site" evidence="12">
    <location>
        <position position="260"/>
    </location>
    <ligand>
        <name>Mn(2+)</name>
        <dbReference type="ChEBI" id="CHEBI:29035"/>
    </ligand>
</feature>
<evidence type="ECO:0000256" key="3">
    <source>
        <dbReference type="ARBA" id="ARBA00012973"/>
    </source>
</evidence>
<evidence type="ECO:0000256" key="6">
    <source>
        <dbReference type="ARBA" id="ARBA00022490"/>
    </source>
</evidence>
<evidence type="ECO:0000256" key="7">
    <source>
        <dbReference type="ARBA" id="ARBA00022605"/>
    </source>
</evidence>
<dbReference type="Pfam" id="PF22617">
    <property type="entry name" value="HCS_D2"/>
    <property type="match status" value="1"/>
</dbReference>
<evidence type="ECO:0000259" key="14">
    <source>
        <dbReference type="PROSITE" id="PS50991"/>
    </source>
</evidence>
<comment type="similarity">
    <text evidence="2 12">Belongs to the alpha-IPM synthase/homocitrate synthase family. LeuA type 1 subfamily.</text>
</comment>
<dbReference type="PANTHER" id="PTHR10277:SF9">
    <property type="entry name" value="2-ISOPROPYLMALATE SYNTHASE 1, CHLOROPLASTIC-RELATED"/>
    <property type="match status" value="1"/>
</dbReference>
<dbReference type="PROSITE" id="PS50991">
    <property type="entry name" value="PYR_CT"/>
    <property type="match status" value="1"/>
</dbReference>
<dbReference type="NCBIfam" id="NF002086">
    <property type="entry name" value="PRK00915.1-3"/>
    <property type="match status" value="1"/>
</dbReference>
<dbReference type="InterPro" id="IPR013709">
    <property type="entry name" value="2-isopropylmalate_synth_dimer"/>
</dbReference>
<dbReference type="InterPro" id="IPR013785">
    <property type="entry name" value="Aldolase_TIM"/>
</dbReference>
<feature type="binding site" evidence="12">
    <location>
        <position position="226"/>
    </location>
    <ligand>
        <name>Mn(2+)</name>
        <dbReference type="ChEBI" id="CHEBI:29035"/>
    </ligand>
</feature>
<comment type="pathway">
    <text evidence="1 12">Amino-acid biosynthesis; L-leucine biosynthesis; L-leucine from 3-methyl-2-oxobutanoate: step 1/4.</text>
</comment>
<keyword evidence="5 12" id="KW-0432">Leucine biosynthesis</keyword>
<comment type="subunit">
    <text evidence="12">Homodimer.</text>
</comment>
<dbReference type="Gene3D" id="3.20.20.70">
    <property type="entry name" value="Aldolase class I"/>
    <property type="match status" value="1"/>
</dbReference>
<accession>A0A2L0EUU1</accession>
<comment type="cofactor">
    <cofactor evidence="12">
        <name>Mn(2+)</name>
        <dbReference type="ChEBI" id="CHEBI:29035"/>
    </cofactor>
</comment>
<keyword evidence="8 12" id="KW-0808">Transferase</keyword>